<evidence type="ECO:0000313" key="2">
    <source>
        <dbReference type="Proteomes" id="UP000721954"/>
    </source>
</evidence>
<gene>
    <name evidence="1" type="ORF">JW613_04645</name>
</gene>
<sequence>MTKTLDYLTVRHVNLTALRAAVKAWDKLPKDFEEVHTSFDRTVTKPLSTERSGWHGESHKAAVKHFNAVQKQVVEAAGQAEWLGKEMSRCLKIIEDAKKALKDVEDVVYEKPTAGAKNYLKLNTKDGVVYVDPPKDESPGITKAYRETLADLNHKILKALREAAEADEDLKKALNFDPYGKGFNSDTPQLQAKKDVDALYKLAGDKDFKRDPKLLSKVNGILAKNDGNTYFAEEFATRKGAKGVLELWYKAAQPDYEDAMPPDPKDRPKGVDKQLAALQDNLGNTLALASHSDSPAMTKWKQDVIDLGYQRMGDQPPNAAMGTYRAAPPYGFQVMSNLMRTGKWDTGFLNDYGAELKKVDEKPFMTPGPYSHEEKAVPERKWLSYGLNPPNYLNFGAEYDQGQDPFTGYMEALGHNAEASTDFFSDKENFDYVLRDRKWFPDGESPDSGPHKDWQGGHVARGHALAAATTGHAWDAPLPLNPSHTQAQADIMSEFIKGVATNNDQDKHIEFADGMSQGMGRAASEYMPDIYRGLRDGGGEGLEGPKWDEGAKAALAAEAKLYPISGAVADMDHREATHLLFRLGQDPEAYGNLMQAQKAYAAEVLDHEFNPNVPADEKYSPPSKAEATAQEVLGTSGEITGTMAMARQEALVGPAVIKDAEFEKDSLSARLWGNSTFGAGVTAATAYAKWFPNPVVGATIGALTAGYEGAAANDIDKMITSTEGIKQAEVASAVYDAERDRNVNADTAMLNKIKERYGLEDIAVNALSQTGTKDGFGYANDSVSRTASYLDSMDQVPSLPN</sequence>
<organism evidence="1 2">
    <name type="scientific">Streptomyces smyrnaeus</name>
    <dbReference type="NCBI Taxonomy" id="1387713"/>
    <lineage>
        <taxon>Bacteria</taxon>
        <taxon>Bacillati</taxon>
        <taxon>Actinomycetota</taxon>
        <taxon>Actinomycetes</taxon>
        <taxon>Kitasatosporales</taxon>
        <taxon>Streptomycetaceae</taxon>
        <taxon>Streptomyces</taxon>
    </lineage>
</organism>
<dbReference type="GeneID" id="96257885"/>
<comment type="caution">
    <text evidence="1">The sequence shown here is derived from an EMBL/GenBank/DDBJ whole genome shotgun (WGS) entry which is preliminary data.</text>
</comment>
<accession>A0ABS3XQN9</accession>
<dbReference type="InterPro" id="IPR038332">
    <property type="entry name" value="PPE_sf"/>
</dbReference>
<proteinExistence type="predicted"/>
<name>A0ABS3XQN9_9ACTN</name>
<protein>
    <recommendedName>
        <fullName evidence="3">AG2 protein</fullName>
    </recommendedName>
</protein>
<dbReference type="RefSeq" id="WP_209209420.1">
    <property type="nucleotide sequence ID" value="NZ_JAFFZM010000002.1"/>
</dbReference>
<dbReference type="EMBL" id="JAFFZM010000002">
    <property type="protein sequence ID" value="MBO8197603.1"/>
    <property type="molecule type" value="Genomic_DNA"/>
</dbReference>
<dbReference type="Proteomes" id="UP000721954">
    <property type="component" value="Unassembled WGS sequence"/>
</dbReference>
<evidence type="ECO:0000313" key="1">
    <source>
        <dbReference type="EMBL" id="MBO8197603.1"/>
    </source>
</evidence>
<dbReference type="Gene3D" id="1.20.1260.20">
    <property type="entry name" value="PPE superfamily"/>
    <property type="match status" value="1"/>
</dbReference>
<keyword evidence="2" id="KW-1185">Reference proteome</keyword>
<reference evidence="1 2" key="1">
    <citation type="submission" date="2021-02" db="EMBL/GenBank/DDBJ databases">
        <title>Streptomyces spirodelae sp. nov., isolated from duckweed.</title>
        <authorList>
            <person name="Saimee Y."/>
            <person name="Duangmal K."/>
        </authorList>
    </citation>
    <scope>NUCLEOTIDE SEQUENCE [LARGE SCALE GENOMIC DNA]</scope>
    <source>
        <strain evidence="1 2">DSM 42105</strain>
    </source>
</reference>
<evidence type="ECO:0008006" key="3">
    <source>
        <dbReference type="Google" id="ProtNLM"/>
    </source>
</evidence>